<dbReference type="InterPro" id="IPR002591">
    <property type="entry name" value="Phosphodiest/P_Trfase"/>
</dbReference>
<reference evidence="1" key="1">
    <citation type="submission" date="2018-11" db="EMBL/GenBank/DDBJ databases">
        <authorList>
            <consortium name="Pathogen Informatics"/>
        </authorList>
    </citation>
    <scope>NUCLEOTIDE SEQUENCE</scope>
</reference>
<dbReference type="PANTHER" id="PTHR10151">
    <property type="entry name" value="ECTONUCLEOTIDE PYROPHOSPHATASE/PHOSPHODIESTERASE"/>
    <property type="match status" value="1"/>
</dbReference>
<proteinExistence type="predicted"/>
<dbReference type="PANTHER" id="PTHR10151:SF120">
    <property type="entry name" value="BIS(5'-ADENOSYL)-TRIPHOSPHATASE"/>
    <property type="match status" value="1"/>
</dbReference>
<gene>
    <name evidence="1" type="ORF">PXEA_LOCUS21044</name>
</gene>
<dbReference type="Gene3D" id="3.40.720.10">
    <property type="entry name" value="Alkaline Phosphatase, subunit A"/>
    <property type="match status" value="1"/>
</dbReference>
<dbReference type="GO" id="GO:0016787">
    <property type="term" value="F:hydrolase activity"/>
    <property type="evidence" value="ECO:0007669"/>
    <property type="project" value="UniProtKB-ARBA"/>
</dbReference>
<sequence length="300" mass="34421">MSGVRVNHAKSVFTTRTLPSHHSIATGLYQESHGIVNNEFIDPELKISCSLYNHSSLLDSLCFDTGVEPIWLTNQRHRHKSAVFFWPGSEARIRGELPFISAGRYVSGYPLKDRIDKIIEWLTNSEINFAMLYFHEPDKTGHTKGPNSHEILDRLSELNEALDYLLNRLEENSLGRINFILTSDHGMSEMNTSKIIIMDKIISPELYYVYGRTESIWGIWPTNGNSWFFNALDTKSSVDTIYTILIEAKPKNLHVYRKQDLPPRLHYTMSRRISPIVIYCDPGSSIVRSEADAKLISRFI</sequence>
<dbReference type="Pfam" id="PF01663">
    <property type="entry name" value="Phosphodiest"/>
    <property type="match status" value="1"/>
</dbReference>
<evidence type="ECO:0000313" key="1">
    <source>
        <dbReference type="EMBL" id="VEL27604.1"/>
    </source>
</evidence>
<dbReference type="SUPFAM" id="SSF53649">
    <property type="entry name" value="Alkaline phosphatase-like"/>
    <property type="match status" value="1"/>
</dbReference>
<comment type="caution">
    <text evidence="1">The sequence shown here is derived from an EMBL/GenBank/DDBJ whole genome shotgun (WGS) entry which is preliminary data.</text>
</comment>
<organism evidence="1 2">
    <name type="scientific">Protopolystoma xenopodis</name>
    <dbReference type="NCBI Taxonomy" id="117903"/>
    <lineage>
        <taxon>Eukaryota</taxon>
        <taxon>Metazoa</taxon>
        <taxon>Spiralia</taxon>
        <taxon>Lophotrochozoa</taxon>
        <taxon>Platyhelminthes</taxon>
        <taxon>Monogenea</taxon>
        <taxon>Polyopisthocotylea</taxon>
        <taxon>Polystomatidea</taxon>
        <taxon>Polystomatidae</taxon>
        <taxon>Protopolystoma</taxon>
    </lineage>
</organism>
<dbReference type="InterPro" id="IPR017850">
    <property type="entry name" value="Alkaline_phosphatase_core_sf"/>
</dbReference>
<keyword evidence="2" id="KW-1185">Reference proteome</keyword>
<dbReference type="Proteomes" id="UP000784294">
    <property type="component" value="Unassembled WGS sequence"/>
</dbReference>
<protein>
    <submittedName>
        <fullName evidence="1">Uncharacterized protein</fullName>
    </submittedName>
</protein>
<dbReference type="OrthoDB" id="415411at2759"/>
<evidence type="ECO:0000313" key="2">
    <source>
        <dbReference type="Proteomes" id="UP000784294"/>
    </source>
</evidence>
<dbReference type="AlphaFoldDB" id="A0A3S5C0M0"/>
<dbReference type="CDD" id="cd16018">
    <property type="entry name" value="Enpp"/>
    <property type="match status" value="1"/>
</dbReference>
<dbReference type="EMBL" id="CAAALY010088409">
    <property type="protein sequence ID" value="VEL27604.1"/>
    <property type="molecule type" value="Genomic_DNA"/>
</dbReference>
<accession>A0A3S5C0M0</accession>
<name>A0A3S5C0M0_9PLAT</name>